<comment type="similarity">
    <text evidence="2">Belongs to the TonB family.</text>
</comment>
<evidence type="ECO:0000256" key="6">
    <source>
        <dbReference type="ARBA" id="ARBA00022692"/>
    </source>
</evidence>
<evidence type="ECO:0000256" key="2">
    <source>
        <dbReference type="ARBA" id="ARBA00006555"/>
    </source>
</evidence>
<evidence type="ECO:0000256" key="1">
    <source>
        <dbReference type="ARBA" id="ARBA00004383"/>
    </source>
</evidence>
<evidence type="ECO:0000256" key="8">
    <source>
        <dbReference type="ARBA" id="ARBA00022989"/>
    </source>
</evidence>
<keyword evidence="7" id="KW-0653">Protein transport</keyword>
<accession>A0ABR7EBG6</accession>
<dbReference type="InterPro" id="IPR051045">
    <property type="entry name" value="TonB-dependent_transducer"/>
</dbReference>
<evidence type="ECO:0000256" key="4">
    <source>
        <dbReference type="ARBA" id="ARBA00022475"/>
    </source>
</evidence>
<dbReference type="Gene3D" id="3.30.1150.10">
    <property type="match status" value="2"/>
</dbReference>
<keyword evidence="12" id="KW-1185">Reference proteome</keyword>
<dbReference type="PROSITE" id="PS52015">
    <property type="entry name" value="TONB_CTD"/>
    <property type="match status" value="1"/>
</dbReference>
<proteinExistence type="inferred from homology"/>
<reference evidence="11 12" key="1">
    <citation type="submission" date="2020-08" db="EMBL/GenBank/DDBJ databases">
        <title>Genome public.</title>
        <authorList>
            <person name="Liu C."/>
            <person name="Sun Q."/>
        </authorList>
    </citation>
    <scope>NUCLEOTIDE SEQUENCE [LARGE SCALE GENOMIC DNA]</scope>
    <source>
        <strain evidence="11 12">BX2</strain>
    </source>
</reference>
<gene>
    <name evidence="11" type="ORF">H8S77_27065</name>
</gene>
<keyword evidence="6" id="KW-0812">Transmembrane</keyword>
<protein>
    <submittedName>
        <fullName evidence="11">TonB family protein</fullName>
    </submittedName>
</protein>
<comment type="caution">
    <text evidence="11">The sequence shown here is derived from an EMBL/GenBank/DDBJ whole genome shotgun (WGS) entry which is preliminary data.</text>
</comment>
<dbReference type="InterPro" id="IPR006260">
    <property type="entry name" value="TonB/TolA_C"/>
</dbReference>
<dbReference type="NCBIfam" id="TIGR01352">
    <property type="entry name" value="tonB_Cterm"/>
    <property type="match status" value="1"/>
</dbReference>
<dbReference type="Proteomes" id="UP000644010">
    <property type="component" value="Unassembled WGS sequence"/>
</dbReference>
<evidence type="ECO:0000313" key="12">
    <source>
        <dbReference type="Proteomes" id="UP000644010"/>
    </source>
</evidence>
<keyword evidence="8" id="KW-1133">Transmembrane helix</keyword>
<keyword evidence="9" id="KW-0472">Membrane</keyword>
<dbReference type="Pfam" id="PF03544">
    <property type="entry name" value="TonB_C"/>
    <property type="match status" value="2"/>
</dbReference>
<dbReference type="PANTHER" id="PTHR33446:SF2">
    <property type="entry name" value="PROTEIN TONB"/>
    <property type="match status" value="1"/>
</dbReference>
<organism evidence="11 12">
    <name type="scientific">Parabacteroides segnis</name>
    <dbReference type="NCBI Taxonomy" id="2763058"/>
    <lineage>
        <taxon>Bacteria</taxon>
        <taxon>Pseudomonadati</taxon>
        <taxon>Bacteroidota</taxon>
        <taxon>Bacteroidia</taxon>
        <taxon>Bacteroidales</taxon>
        <taxon>Tannerellaceae</taxon>
        <taxon>Parabacteroides</taxon>
    </lineage>
</organism>
<evidence type="ECO:0000256" key="3">
    <source>
        <dbReference type="ARBA" id="ARBA00022448"/>
    </source>
</evidence>
<evidence type="ECO:0000256" key="7">
    <source>
        <dbReference type="ARBA" id="ARBA00022927"/>
    </source>
</evidence>
<keyword evidence="4" id="KW-1003">Cell membrane</keyword>
<dbReference type="RefSeq" id="WP_186961972.1">
    <property type="nucleotide sequence ID" value="NZ_JACOOI010000063.1"/>
</dbReference>
<dbReference type="PANTHER" id="PTHR33446">
    <property type="entry name" value="PROTEIN TONB-RELATED"/>
    <property type="match status" value="1"/>
</dbReference>
<keyword evidence="3" id="KW-0813">Transport</keyword>
<evidence type="ECO:0000256" key="5">
    <source>
        <dbReference type="ARBA" id="ARBA00022519"/>
    </source>
</evidence>
<feature type="domain" description="TonB C-terminal" evidence="10">
    <location>
        <begin position="357"/>
        <end position="453"/>
    </location>
</feature>
<evidence type="ECO:0000256" key="9">
    <source>
        <dbReference type="ARBA" id="ARBA00023136"/>
    </source>
</evidence>
<sequence>MRIIGFLFVYLFSLADLGAQVKDRYLELTHDTLSAEMVGTNFLRTTFSSAPQAFFMNKDCMDDCKAWEIEQLDDIYRFKAIEGHHLFHYSTDRLSAKTMEAPADRELYDLLSNLFRRALLLAEDADGYSLGLDGYTCYFASTDTCGKVSVALKWAPEAGSLCRELTDLGDSVYSRIVRNETDWALTKQAAATLLEKLEKEPVDTVRNPVYRGIWQLGLQQKNPVELSEEPQFPGFADLEKYFYDKMEYPVDMLKANRRGYAVCQFTIDTMGMAKDAFTLDSSEPACEKEVKRLINTMSHWLPAYDKAGKRVECMYAVYVSFRPQRYYTRQKIREAWDKQMEENQIFVDYESMPEFPGGSAACLEFIRKHLQYPSSYIGSNKNVRVTCTFTINTYGELEDIEVVRGSNIPEFDEEALRVLRLMPRWKPAVGYYQQPCFMKCRYTVPVIFTDPGK</sequence>
<dbReference type="EMBL" id="JACOOI010000063">
    <property type="protein sequence ID" value="MBC5646528.1"/>
    <property type="molecule type" value="Genomic_DNA"/>
</dbReference>
<evidence type="ECO:0000313" key="11">
    <source>
        <dbReference type="EMBL" id="MBC5646528.1"/>
    </source>
</evidence>
<comment type="subcellular location">
    <subcellularLocation>
        <location evidence="1">Cell inner membrane</location>
        <topology evidence="1">Single-pass membrane protein</topology>
        <orientation evidence="1">Periplasmic side</orientation>
    </subcellularLocation>
</comment>
<dbReference type="InterPro" id="IPR037682">
    <property type="entry name" value="TonB_C"/>
</dbReference>
<evidence type="ECO:0000259" key="10">
    <source>
        <dbReference type="PROSITE" id="PS52015"/>
    </source>
</evidence>
<keyword evidence="5" id="KW-0997">Cell inner membrane</keyword>
<dbReference type="SUPFAM" id="SSF74653">
    <property type="entry name" value="TolA/TonB C-terminal domain"/>
    <property type="match status" value="2"/>
</dbReference>
<name>A0ABR7EBG6_9BACT</name>